<evidence type="ECO:0000256" key="3">
    <source>
        <dbReference type="ARBA" id="ARBA00022630"/>
    </source>
</evidence>
<dbReference type="InterPro" id="IPR050416">
    <property type="entry name" value="FAD-linked_Oxidoreductase"/>
</dbReference>
<dbReference type="Gene3D" id="3.40.462.20">
    <property type="match status" value="1"/>
</dbReference>
<keyword evidence="3" id="KW-0285">Flavoprotein</keyword>
<gene>
    <name evidence="7" type="ORF">OG563_38165</name>
</gene>
<dbReference type="InterPro" id="IPR016164">
    <property type="entry name" value="FAD-linked_Oxase-like_C"/>
</dbReference>
<accession>A0ABZ1YNU7</accession>
<protein>
    <submittedName>
        <fullName evidence="7">FAD-binding oxidoreductase</fullName>
    </submittedName>
</protein>
<dbReference type="Gene3D" id="3.30.465.10">
    <property type="match status" value="1"/>
</dbReference>
<dbReference type="RefSeq" id="WP_329408132.1">
    <property type="nucleotide sequence ID" value="NZ_CP109441.1"/>
</dbReference>
<keyword evidence="5" id="KW-0560">Oxidoreductase</keyword>
<dbReference type="PROSITE" id="PS00862">
    <property type="entry name" value="OX2_COVAL_FAD"/>
    <property type="match status" value="1"/>
</dbReference>
<evidence type="ECO:0000256" key="2">
    <source>
        <dbReference type="ARBA" id="ARBA00005466"/>
    </source>
</evidence>
<name>A0ABZ1YNU7_9NOCA</name>
<dbReference type="InterPro" id="IPR006094">
    <property type="entry name" value="Oxid_FAD_bind_N"/>
</dbReference>
<evidence type="ECO:0000256" key="5">
    <source>
        <dbReference type="ARBA" id="ARBA00023002"/>
    </source>
</evidence>
<reference evidence="7" key="1">
    <citation type="submission" date="2022-10" db="EMBL/GenBank/DDBJ databases">
        <title>The complete genomes of actinobacterial strains from the NBC collection.</title>
        <authorList>
            <person name="Joergensen T.S."/>
            <person name="Alvarez Arevalo M."/>
            <person name="Sterndorff E.B."/>
            <person name="Faurdal D."/>
            <person name="Vuksanovic O."/>
            <person name="Mourched A.-S."/>
            <person name="Charusanti P."/>
            <person name="Shaw S."/>
            <person name="Blin K."/>
            <person name="Weber T."/>
        </authorList>
    </citation>
    <scope>NUCLEOTIDE SEQUENCE</scope>
    <source>
        <strain evidence="7">NBC_01482</strain>
    </source>
</reference>
<dbReference type="Pfam" id="PF08031">
    <property type="entry name" value="BBE"/>
    <property type="match status" value="1"/>
</dbReference>
<dbReference type="Proteomes" id="UP001432062">
    <property type="component" value="Chromosome"/>
</dbReference>
<comment type="similarity">
    <text evidence="2">Belongs to the oxygen-dependent FAD-linked oxidoreductase family.</text>
</comment>
<dbReference type="Gene3D" id="3.30.43.10">
    <property type="entry name" value="Uridine Diphospho-n-acetylenolpyruvylglucosamine Reductase, domain 2"/>
    <property type="match status" value="1"/>
</dbReference>
<organism evidence="7 8">
    <name type="scientific">Nocardia vinacea</name>
    <dbReference type="NCBI Taxonomy" id="96468"/>
    <lineage>
        <taxon>Bacteria</taxon>
        <taxon>Bacillati</taxon>
        <taxon>Actinomycetota</taxon>
        <taxon>Actinomycetes</taxon>
        <taxon>Mycobacteriales</taxon>
        <taxon>Nocardiaceae</taxon>
        <taxon>Nocardia</taxon>
    </lineage>
</organism>
<evidence type="ECO:0000313" key="7">
    <source>
        <dbReference type="EMBL" id="WUV44909.1"/>
    </source>
</evidence>
<dbReference type="PANTHER" id="PTHR42973:SF39">
    <property type="entry name" value="FAD-BINDING PCMH-TYPE DOMAIN-CONTAINING PROTEIN"/>
    <property type="match status" value="1"/>
</dbReference>
<dbReference type="PANTHER" id="PTHR42973">
    <property type="entry name" value="BINDING OXIDOREDUCTASE, PUTATIVE (AFU_ORTHOLOGUE AFUA_1G17690)-RELATED"/>
    <property type="match status" value="1"/>
</dbReference>
<keyword evidence="8" id="KW-1185">Reference proteome</keyword>
<proteinExistence type="inferred from homology"/>
<evidence type="ECO:0000256" key="1">
    <source>
        <dbReference type="ARBA" id="ARBA00001974"/>
    </source>
</evidence>
<evidence type="ECO:0000313" key="8">
    <source>
        <dbReference type="Proteomes" id="UP001432062"/>
    </source>
</evidence>
<dbReference type="InterPro" id="IPR006093">
    <property type="entry name" value="Oxy_OxRdtase_FAD_BS"/>
</dbReference>
<feature type="domain" description="FAD-binding PCMH-type" evidence="6">
    <location>
        <begin position="40"/>
        <end position="210"/>
    </location>
</feature>
<dbReference type="SUPFAM" id="SSF56176">
    <property type="entry name" value="FAD-binding/transporter-associated domain-like"/>
    <property type="match status" value="1"/>
</dbReference>
<dbReference type="PROSITE" id="PS51387">
    <property type="entry name" value="FAD_PCMH"/>
    <property type="match status" value="1"/>
</dbReference>
<dbReference type="InterPro" id="IPR016169">
    <property type="entry name" value="FAD-bd_PCMH_sub2"/>
</dbReference>
<comment type="cofactor">
    <cofactor evidence="1">
        <name>FAD</name>
        <dbReference type="ChEBI" id="CHEBI:57692"/>
    </cofactor>
</comment>
<dbReference type="InterPro" id="IPR036318">
    <property type="entry name" value="FAD-bd_PCMH-like_sf"/>
</dbReference>
<dbReference type="EMBL" id="CP109441">
    <property type="protein sequence ID" value="WUV44909.1"/>
    <property type="molecule type" value="Genomic_DNA"/>
</dbReference>
<dbReference type="SUPFAM" id="SSF55103">
    <property type="entry name" value="FAD-linked oxidases, C-terminal domain"/>
    <property type="match status" value="1"/>
</dbReference>
<dbReference type="InterPro" id="IPR012951">
    <property type="entry name" value="BBE"/>
</dbReference>
<dbReference type="InterPro" id="IPR016167">
    <property type="entry name" value="FAD-bd_PCMH_sub1"/>
</dbReference>
<sequence length="467" mass="50202">MTTTPFLDQLDDLRSACRGTILLPADTGYDSSRRTWNTAVDHRPAVIVRCADTADIRAAVDFARRRSLPVSMRAGGHDVADHAEVERSVMLDLSPLKAITIDPINRHGTVAPGVTWTEFDSAAQAHGLAVTGADVSTVGVIGTAMSGGTGWLQRALGFTCDNVLAADIVLADGRQVRADADNHPDLLWALRGGGGNFGVVTSLELQLHPISTVYAGTLLYRYDKARAVLSAFRELCLTAPAELSLRATLINWPPTAPKRPPMAAITASYLGSAEDARAALRPLRRIGEPELDLMRPLSYPELQSNTEQAFTEGHGTATGTEWLRALDDRTIDALIELGAKMPTPHTLISIHQLGGAIRRTSNEATAFSFHEANYHLVVFSGAPGGRQLVASQRWIADIIDTVQSCSAGGPYIGILDGSSSPARIRSAFHPHAYQRLQRVKAEYDPNNVFRCNHNIAPAGAQPDSGAR</sequence>
<evidence type="ECO:0000259" key="6">
    <source>
        <dbReference type="PROSITE" id="PS51387"/>
    </source>
</evidence>
<dbReference type="InterPro" id="IPR016166">
    <property type="entry name" value="FAD-bd_PCMH"/>
</dbReference>
<evidence type="ECO:0000256" key="4">
    <source>
        <dbReference type="ARBA" id="ARBA00022827"/>
    </source>
</evidence>
<dbReference type="Pfam" id="PF01565">
    <property type="entry name" value="FAD_binding_4"/>
    <property type="match status" value="1"/>
</dbReference>
<keyword evidence="4" id="KW-0274">FAD</keyword>